<sequence length="268" mass="30586">MYKPQILRWLAIVSIIVFILSPALGRADRADADSWTKQAEEIHRLVKEKKWAEARKPLARLAADFSRADFSDERVSIEAIHTLSECLLDLEGKLNQIRPDQELILASAVRLRLAFDALSHPNQPLWLERYPEMMRKIEQLEQAVQSGNEGEVREAVEKLFNEYQLIRPAVVVSKTPQTTAKVDSMIAFIRGQSDGAERDRQGLMNGVKRFKQMMEPLFYGSEEEVIALARWTDPPEVLPFLWVGAVIASVLAYVGWRKYRAEQVAVRG</sequence>
<dbReference type="AlphaFoldDB" id="A0A2T0LDG6"/>
<accession>A0A2T0LDG6</accession>
<dbReference type="Proteomes" id="UP000237797">
    <property type="component" value="Unassembled WGS sequence"/>
</dbReference>
<organism evidence="2 3">
    <name type="scientific">Planifilum fimeticola</name>
    <dbReference type="NCBI Taxonomy" id="201975"/>
    <lineage>
        <taxon>Bacteria</taxon>
        <taxon>Bacillati</taxon>
        <taxon>Bacillota</taxon>
        <taxon>Bacilli</taxon>
        <taxon>Bacillales</taxon>
        <taxon>Thermoactinomycetaceae</taxon>
        <taxon>Planifilum</taxon>
    </lineage>
</organism>
<protein>
    <submittedName>
        <fullName evidence="2">Sporulation protein YpjB</fullName>
    </submittedName>
</protein>
<proteinExistence type="predicted"/>
<dbReference type="RefSeq" id="WP_170070472.1">
    <property type="nucleotide sequence ID" value="NZ_PVNE01000017.1"/>
</dbReference>
<dbReference type="Pfam" id="PF09577">
    <property type="entry name" value="Spore_YpjB"/>
    <property type="match status" value="1"/>
</dbReference>
<gene>
    <name evidence="2" type="ORF">CLV97_11734</name>
</gene>
<keyword evidence="1" id="KW-0472">Membrane</keyword>
<evidence type="ECO:0000256" key="1">
    <source>
        <dbReference type="SAM" id="Phobius"/>
    </source>
</evidence>
<keyword evidence="1" id="KW-0812">Transmembrane</keyword>
<name>A0A2T0LDG6_9BACL</name>
<feature type="transmembrane region" description="Helical" evidence="1">
    <location>
        <begin position="237"/>
        <end position="256"/>
    </location>
</feature>
<keyword evidence="1" id="KW-1133">Transmembrane helix</keyword>
<keyword evidence="3" id="KW-1185">Reference proteome</keyword>
<dbReference type="InterPro" id="IPR014231">
    <property type="entry name" value="Spore_YpjB"/>
</dbReference>
<dbReference type="EMBL" id="PVNE01000017">
    <property type="protein sequence ID" value="PRX40051.1"/>
    <property type="molecule type" value="Genomic_DNA"/>
</dbReference>
<comment type="caution">
    <text evidence="2">The sequence shown here is derived from an EMBL/GenBank/DDBJ whole genome shotgun (WGS) entry which is preliminary data.</text>
</comment>
<evidence type="ECO:0000313" key="3">
    <source>
        <dbReference type="Proteomes" id="UP000237797"/>
    </source>
</evidence>
<evidence type="ECO:0000313" key="2">
    <source>
        <dbReference type="EMBL" id="PRX40051.1"/>
    </source>
</evidence>
<reference evidence="2 3" key="1">
    <citation type="submission" date="2018-03" db="EMBL/GenBank/DDBJ databases">
        <title>Genomic Encyclopedia of Archaeal and Bacterial Type Strains, Phase II (KMG-II): from individual species to whole genera.</title>
        <authorList>
            <person name="Goeker M."/>
        </authorList>
    </citation>
    <scope>NUCLEOTIDE SEQUENCE [LARGE SCALE GENOMIC DNA]</scope>
    <source>
        <strain evidence="2 3">DSM 44946</strain>
    </source>
</reference>